<comment type="caution">
    <text evidence="1">The sequence shown here is derived from an EMBL/GenBank/DDBJ whole genome shotgun (WGS) entry which is preliminary data.</text>
</comment>
<gene>
    <name evidence="1" type="ORF">KCU98_g5714</name>
</gene>
<reference evidence="1" key="2">
    <citation type="submission" date="2021-08" db="EMBL/GenBank/DDBJ databases">
        <authorList>
            <person name="Gostincar C."/>
            <person name="Sun X."/>
            <person name="Song Z."/>
            <person name="Gunde-Cimerman N."/>
        </authorList>
    </citation>
    <scope>NUCLEOTIDE SEQUENCE</scope>
    <source>
        <strain evidence="1">EXF-9298</strain>
    </source>
</reference>
<evidence type="ECO:0000313" key="1">
    <source>
        <dbReference type="EMBL" id="KAG9984002.1"/>
    </source>
</evidence>
<proteinExistence type="predicted"/>
<dbReference type="Proteomes" id="UP000729357">
    <property type="component" value="Unassembled WGS sequence"/>
</dbReference>
<keyword evidence="2" id="KW-1185">Reference proteome</keyword>
<organism evidence="1 2">
    <name type="scientific">Aureobasidium melanogenum</name>
    <name type="common">Aureobasidium pullulans var. melanogenum</name>
    <dbReference type="NCBI Taxonomy" id="46634"/>
    <lineage>
        <taxon>Eukaryota</taxon>
        <taxon>Fungi</taxon>
        <taxon>Dikarya</taxon>
        <taxon>Ascomycota</taxon>
        <taxon>Pezizomycotina</taxon>
        <taxon>Dothideomycetes</taxon>
        <taxon>Dothideomycetidae</taxon>
        <taxon>Dothideales</taxon>
        <taxon>Saccotheciaceae</taxon>
        <taxon>Aureobasidium</taxon>
    </lineage>
</organism>
<feature type="non-terminal residue" evidence="1">
    <location>
        <position position="400"/>
    </location>
</feature>
<dbReference type="AlphaFoldDB" id="A0A9P8FVN5"/>
<accession>A0A9P8FVN5</accession>
<evidence type="ECO:0000313" key="2">
    <source>
        <dbReference type="Proteomes" id="UP000729357"/>
    </source>
</evidence>
<reference evidence="1" key="1">
    <citation type="journal article" date="2021" name="J Fungi (Basel)">
        <title>Virulence traits and population genomics of the black yeast Aureobasidium melanogenum.</title>
        <authorList>
            <person name="Cernosa A."/>
            <person name="Sun X."/>
            <person name="Gostincar C."/>
            <person name="Fang C."/>
            <person name="Gunde-Cimerman N."/>
            <person name="Song Z."/>
        </authorList>
    </citation>
    <scope>NUCLEOTIDE SEQUENCE</scope>
    <source>
        <strain evidence="1">EXF-9298</strain>
    </source>
</reference>
<sequence length="400" mass="45504">MPNEILTEICAHACDEGHDIPSGREWLRAVRLTCKQLYAPATIEFGKKFLENPFVMMTYYSLGALNDICAHPLFGPRVQGVSVDAYRLDEWNPASIYEKIAESVLARNTDQMQAAGDELEEHLNVYREEFDLDDNGRVAKLIAKALKLIQQHNKPVSMALLATTHVLPIGYNRGWGNGYNYHMKKMFRTLLSAAQRSQCRINKFICEIPEDQTTDLNPDIDMVEIAKNTGVFAELECIQLEIYSYVSDFTVGICGALELAEKISELKLVTTEYNDISPEVYHATESSETAEAILSSLCSEYLKEFLLKHQQTLEKVSFHSLVLVGAWAEVLEWIRDNLSLHMFSFSDPCYMDLSEFEGDDPDKTVQYWSSNGSWDSPDDIRAGLNQLLEIKREADEERDR</sequence>
<dbReference type="EMBL" id="JAHFXS010000540">
    <property type="protein sequence ID" value="KAG9984002.1"/>
    <property type="molecule type" value="Genomic_DNA"/>
</dbReference>
<protein>
    <submittedName>
        <fullName evidence="1">Uncharacterized protein</fullName>
    </submittedName>
</protein>
<name>A0A9P8FVN5_AURME</name>